<evidence type="ECO:0000313" key="1">
    <source>
        <dbReference type="EMBL" id="ALF17957.1"/>
    </source>
</evidence>
<reference evidence="1 2" key="1">
    <citation type="submission" date="2015-09" db="EMBL/GenBank/DDBJ databases">
        <authorList>
            <person name="Jackson K.R."/>
            <person name="Lunt B.L."/>
            <person name="Fisher J.N.B."/>
            <person name="Gardner A.V."/>
            <person name="Bailey M.E."/>
            <person name="Deus L.M."/>
            <person name="Earl A.S."/>
            <person name="Gibby P.D."/>
            <person name="Hartmann K.A."/>
            <person name="Liu J.E."/>
            <person name="Manci A.M."/>
            <person name="Nielsen D.A."/>
            <person name="Solomon M.B."/>
            <person name="Breakwell D.P."/>
            <person name="Burnett S.H."/>
            <person name="Grose J.H."/>
        </authorList>
    </citation>
    <scope>NUCLEOTIDE SEQUENCE [LARGE SCALE GENOMIC DNA]</scope>
    <source>
        <strain evidence="1 2">KCOM 1279</strain>
    </source>
</reference>
<dbReference type="PATRIC" id="fig|76859.3.peg.1434"/>
<gene>
    <name evidence="1" type="ORF">RN98_07135</name>
</gene>
<organism evidence="1">
    <name type="scientific">Fusobacterium animalis</name>
    <dbReference type="NCBI Taxonomy" id="76859"/>
    <lineage>
        <taxon>Bacteria</taxon>
        <taxon>Fusobacteriati</taxon>
        <taxon>Fusobacteriota</taxon>
        <taxon>Fusobacteriia</taxon>
        <taxon>Fusobacteriales</taxon>
        <taxon>Fusobacteriaceae</taxon>
        <taxon>Fusobacterium</taxon>
    </lineage>
</organism>
<sequence>MSGFYSIYHKVDNFLEDPRGNWYKFNESDASIWLDDRIYNKEIVDYFNESLEREDVVDKEIKKNELGNGFNMILKNHIKTLVIPFKDEKYDKIDRDNIVKSFDEFIKPKYEIRCFVDSLGSDRLIFTILTESEWKKLEEKFDKEIVGYFFVPVSVFKEIFNMPTDEATKISKKRENKRDEIFKIIRQNMFRRHFE</sequence>
<dbReference type="AlphaFoldDB" id="A0A0M4SQL4"/>
<proteinExistence type="predicted"/>
<name>A0A0M4SQL4_9FUSO</name>
<dbReference type="EMBL" id="CP012713">
    <property type="protein sequence ID" value="ALF17957.1"/>
    <property type="molecule type" value="Genomic_DNA"/>
</dbReference>
<protein>
    <recommendedName>
        <fullName evidence="3">Glutathione reductase</fullName>
    </recommendedName>
</protein>
<evidence type="ECO:0008006" key="3">
    <source>
        <dbReference type="Google" id="ProtNLM"/>
    </source>
</evidence>
<dbReference type="OrthoDB" id="5194528at2"/>
<dbReference type="RefSeq" id="WP_060676289.1">
    <property type="nucleotide sequence ID" value="NZ_CP012713.1"/>
</dbReference>
<dbReference type="Proteomes" id="UP000063147">
    <property type="component" value="Chromosome"/>
</dbReference>
<evidence type="ECO:0000313" key="2">
    <source>
        <dbReference type="Proteomes" id="UP000063147"/>
    </source>
</evidence>
<accession>A0A0M4SQL4</accession>